<evidence type="ECO:0000256" key="4">
    <source>
        <dbReference type="ARBA" id="ARBA00022478"/>
    </source>
</evidence>
<comment type="caution">
    <text evidence="10">The sequence shown here is derived from an EMBL/GenBank/DDBJ whole genome shotgun (WGS) entry which is preliminary data.</text>
</comment>
<dbReference type="GO" id="GO:0006390">
    <property type="term" value="P:mitochondrial transcription"/>
    <property type="evidence" value="ECO:0007669"/>
    <property type="project" value="TreeGrafter"/>
</dbReference>
<feature type="domain" description="DNA-directed RNA polymerase C-terminal" evidence="9">
    <location>
        <begin position="100"/>
        <end position="278"/>
    </location>
</feature>
<dbReference type="InterPro" id="IPR043502">
    <property type="entry name" value="DNA/RNA_pol_sf"/>
</dbReference>
<evidence type="ECO:0000256" key="7">
    <source>
        <dbReference type="ARBA" id="ARBA00023163"/>
    </source>
</evidence>
<sequence length="341" mass="38941">MGRKKALITSEMSKRKGRRGDVYSLKTVRDSHPGLSETDFHNYDRKSGAISKYQNAVFDLLDRAKGDADIHHPESLIELQKKIESLAYPYDSMKNIYQAAPLLHRNLVKSLLMPLVYGKTAYSMAENLYNELNKPLGLGKKECLELATHIEIFFKKRFPHIVNLMSLIRAVGWVVSASGAPVYYSTPMFTTVQDYMKSEAVNIWLYDRHSKKRRQVTLRVPTPERDRRKTTSAIFANFIHQKDAIIAFNMIKNVKKRGIPIYTVHDNFITTMDFAHAMGESYIEILLNSPHPMEYINSFLAINLFDEARTPGGLCQIDLDGCFAGVFYISAKLIVKTPIPR</sequence>
<dbReference type="EC" id="2.7.7.6" evidence="3"/>
<evidence type="ECO:0000256" key="2">
    <source>
        <dbReference type="ARBA" id="ARBA00009493"/>
    </source>
</evidence>
<accession>A0AAN8SUI1</accession>
<comment type="catalytic activity">
    <reaction evidence="8">
        <text>RNA(n) + a ribonucleoside 5'-triphosphate = RNA(n+1) + diphosphate</text>
        <dbReference type="Rhea" id="RHEA:21248"/>
        <dbReference type="Rhea" id="RHEA-COMP:14527"/>
        <dbReference type="Rhea" id="RHEA-COMP:17342"/>
        <dbReference type="ChEBI" id="CHEBI:33019"/>
        <dbReference type="ChEBI" id="CHEBI:61557"/>
        <dbReference type="ChEBI" id="CHEBI:140395"/>
        <dbReference type="EC" id="2.7.7.6"/>
    </reaction>
</comment>
<evidence type="ECO:0000256" key="8">
    <source>
        <dbReference type="ARBA" id="ARBA00048552"/>
    </source>
</evidence>
<evidence type="ECO:0000256" key="5">
    <source>
        <dbReference type="ARBA" id="ARBA00022679"/>
    </source>
</evidence>
<dbReference type="GO" id="GO:0003677">
    <property type="term" value="F:DNA binding"/>
    <property type="evidence" value="ECO:0007669"/>
    <property type="project" value="InterPro"/>
</dbReference>
<dbReference type="InterPro" id="IPR002092">
    <property type="entry name" value="DNA-dir_Rpol_phage-type"/>
</dbReference>
<evidence type="ECO:0000256" key="1">
    <source>
        <dbReference type="ARBA" id="ARBA00004026"/>
    </source>
</evidence>
<dbReference type="SUPFAM" id="SSF56672">
    <property type="entry name" value="DNA/RNA polymerases"/>
    <property type="match status" value="1"/>
</dbReference>
<dbReference type="PANTHER" id="PTHR10102">
    <property type="entry name" value="DNA-DIRECTED RNA POLYMERASE, MITOCHONDRIAL"/>
    <property type="match status" value="1"/>
</dbReference>
<evidence type="ECO:0000256" key="6">
    <source>
        <dbReference type="ARBA" id="ARBA00022695"/>
    </source>
</evidence>
<keyword evidence="11" id="KW-1185">Reference proteome</keyword>
<dbReference type="AlphaFoldDB" id="A0AAN8SUI1"/>
<keyword evidence="6" id="KW-0548">Nucleotidyltransferase</keyword>
<dbReference type="GO" id="GO:0034245">
    <property type="term" value="C:mitochondrial DNA-directed RNA polymerase complex"/>
    <property type="evidence" value="ECO:0007669"/>
    <property type="project" value="TreeGrafter"/>
</dbReference>
<dbReference type="Proteomes" id="UP001371456">
    <property type="component" value="Unassembled WGS sequence"/>
</dbReference>
<gene>
    <name evidence="10" type="ORF">RDI58_030186</name>
</gene>
<dbReference type="Gene3D" id="1.10.150.20">
    <property type="entry name" value="5' to 3' exonuclease, C-terminal subdomain"/>
    <property type="match status" value="1"/>
</dbReference>
<dbReference type="EMBL" id="JBANQN010000040">
    <property type="protein sequence ID" value="KAK6772568.1"/>
    <property type="molecule type" value="Genomic_DNA"/>
</dbReference>
<proteinExistence type="inferred from homology"/>
<dbReference type="InterPro" id="IPR046950">
    <property type="entry name" value="DNA-dir_Rpol_C_phage-type"/>
</dbReference>
<organism evidence="10 11">
    <name type="scientific">Solanum bulbocastanum</name>
    <name type="common">Wild potato</name>
    <dbReference type="NCBI Taxonomy" id="147425"/>
    <lineage>
        <taxon>Eukaryota</taxon>
        <taxon>Viridiplantae</taxon>
        <taxon>Streptophyta</taxon>
        <taxon>Embryophyta</taxon>
        <taxon>Tracheophyta</taxon>
        <taxon>Spermatophyta</taxon>
        <taxon>Magnoliopsida</taxon>
        <taxon>eudicotyledons</taxon>
        <taxon>Gunneridae</taxon>
        <taxon>Pentapetalae</taxon>
        <taxon>asterids</taxon>
        <taxon>lamiids</taxon>
        <taxon>Solanales</taxon>
        <taxon>Solanaceae</taxon>
        <taxon>Solanoideae</taxon>
        <taxon>Solaneae</taxon>
        <taxon>Solanum</taxon>
    </lineage>
</organism>
<name>A0AAN8SUI1_SOLBU</name>
<evidence type="ECO:0000313" key="11">
    <source>
        <dbReference type="Proteomes" id="UP001371456"/>
    </source>
</evidence>
<dbReference type="PANTHER" id="PTHR10102:SF8">
    <property type="entry name" value="DNA-DIRECTED RNA POLYMERASE-RELATED"/>
    <property type="match status" value="1"/>
</dbReference>
<comment type="similarity">
    <text evidence="2">Belongs to the phage and mitochondrial RNA polymerase family.</text>
</comment>
<reference evidence="10 11" key="1">
    <citation type="submission" date="2024-02" db="EMBL/GenBank/DDBJ databases">
        <title>de novo genome assembly of Solanum bulbocastanum strain 11H21.</title>
        <authorList>
            <person name="Hosaka A.J."/>
        </authorList>
    </citation>
    <scope>NUCLEOTIDE SEQUENCE [LARGE SCALE GENOMIC DNA]</scope>
    <source>
        <tissue evidence="10">Young leaves</tissue>
    </source>
</reference>
<dbReference type="PROSITE" id="PS00489">
    <property type="entry name" value="RNA_POL_PHAGE_2"/>
    <property type="match status" value="1"/>
</dbReference>
<comment type="function">
    <text evidence="1">DNA-dependent RNA polymerase catalyzes the transcription of DNA into RNA using the four ribonucleoside triphosphates as substrates.</text>
</comment>
<keyword evidence="7" id="KW-0804">Transcription</keyword>
<protein>
    <recommendedName>
        <fullName evidence="3">DNA-directed RNA polymerase</fullName>
        <ecNumber evidence="3">2.7.7.6</ecNumber>
    </recommendedName>
</protein>
<evidence type="ECO:0000313" key="10">
    <source>
        <dbReference type="EMBL" id="KAK6772568.1"/>
    </source>
</evidence>
<dbReference type="GO" id="GO:0003899">
    <property type="term" value="F:DNA-directed RNA polymerase activity"/>
    <property type="evidence" value="ECO:0007669"/>
    <property type="project" value="UniProtKB-EC"/>
</dbReference>
<evidence type="ECO:0000256" key="3">
    <source>
        <dbReference type="ARBA" id="ARBA00012418"/>
    </source>
</evidence>
<evidence type="ECO:0000259" key="9">
    <source>
        <dbReference type="Pfam" id="PF00940"/>
    </source>
</evidence>
<keyword evidence="5" id="KW-0808">Transferase</keyword>
<keyword evidence="4" id="KW-0240">DNA-directed RNA polymerase</keyword>
<dbReference type="Pfam" id="PF00940">
    <property type="entry name" value="RNA_pol"/>
    <property type="match status" value="1"/>
</dbReference>